<evidence type="ECO:0000313" key="1">
    <source>
        <dbReference type="EMBL" id="KAK6001256.1"/>
    </source>
</evidence>
<dbReference type="InterPro" id="IPR022085">
    <property type="entry name" value="OpdG"/>
</dbReference>
<keyword evidence="2" id="KW-1185">Reference proteome</keyword>
<dbReference type="PANTHER" id="PTHR38797:SF4">
    <property type="entry name" value="NUCLEAR PORE COMPLEX PROTEIN NUP85"/>
    <property type="match status" value="1"/>
</dbReference>
<gene>
    <name evidence="1" type="ORF">QM012_002587</name>
</gene>
<dbReference type="PANTHER" id="PTHR38797">
    <property type="entry name" value="NUCLEAR PORE COMPLEX PROTEIN NUP85-RELATED"/>
    <property type="match status" value="1"/>
</dbReference>
<reference evidence="1 2" key="1">
    <citation type="submission" date="2023-11" db="EMBL/GenBank/DDBJ databases">
        <title>Draft genome sequence and annotation of the polyextremotolerant black yeast-like fungus Aureobasidium pullulans NRRL 62042.</title>
        <authorList>
            <person name="Dielentheis-Frenken M.R.E."/>
            <person name="Wibberg D."/>
            <person name="Blank L.M."/>
            <person name="Tiso T."/>
        </authorList>
    </citation>
    <scope>NUCLEOTIDE SEQUENCE [LARGE SCALE GENOMIC DNA]</scope>
    <source>
        <strain evidence="1 2">NRRL 62042</strain>
    </source>
</reference>
<dbReference type="EMBL" id="JASGXD010000014">
    <property type="protein sequence ID" value="KAK6001256.1"/>
    <property type="molecule type" value="Genomic_DNA"/>
</dbReference>
<comment type="caution">
    <text evidence="1">The sequence shown here is derived from an EMBL/GenBank/DDBJ whole genome shotgun (WGS) entry which is preliminary data.</text>
</comment>
<evidence type="ECO:0008006" key="3">
    <source>
        <dbReference type="Google" id="ProtNLM"/>
    </source>
</evidence>
<organism evidence="1 2">
    <name type="scientific">Aureobasidium pullulans</name>
    <name type="common">Black yeast</name>
    <name type="synonym">Pullularia pullulans</name>
    <dbReference type="NCBI Taxonomy" id="5580"/>
    <lineage>
        <taxon>Eukaryota</taxon>
        <taxon>Fungi</taxon>
        <taxon>Dikarya</taxon>
        <taxon>Ascomycota</taxon>
        <taxon>Pezizomycotina</taxon>
        <taxon>Dothideomycetes</taxon>
        <taxon>Dothideomycetidae</taxon>
        <taxon>Dothideales</taxon>
        <taxon>Saccotheciaceae</taxon>
        <taxon>Aureobasidium</taxon>
    </lineage>
</organism>
<name>A0ABR0TB69_AURPU</name>
<dbReference type="Pfam" id="PF12311">
    <property type="entry name" value="DUF3632"/>
    <property type="match status" value="1"/>
</dbReference>
<proteinExistence type="predicted"/>
<dbReference type="Proteomes" id="UP001341245">
    <property type="component" value="Unassembled WGS sequence"/>
</dbReference>
<accession>A0ABR0TB69</accession>
<evidence type="ECO:0000313" key="2">
    <source>
        <dbReference type="Proteomes" id="UP001341245"/>
    </source>
</evidence>
<protein>
    <recommendedName>
        <fullName evidence="3">Transcription factor domain-containing protein</fullName>
    </recommendedName>
</protein>
<sequence>MTTSWKEDQQDNPHFQNQEEQSTIAILHNLLNQTATPELAAAQITSTYEPCLLQGRTDLCLLWRLICLAVIHPMTTHQNLEELAEMLVYISRSPDVMANGKVVGENGREYWHDLPEFSFWFMEYTMSVNPIESIDEGWARISWSQQARRFEVANCFGAILLGRIDPNLALKVSRGLNRLALETIRDALEVSIKTPAQIRRTGIYIPAAAQWFIHSSSRIWAFCKNKEGYEGERVWKQWLGGSDGSNPIWLGDDGFSVERWRFWKERFVAVLEIEGGDGCVFDHARRAAKAMDDAEQEGTLR</sequence>
<dbReference type="InterPro" id="IPR053204">
    <property type="entry name" value="Oxopyrrolidines_Biosynth-assoc"/>
</dbReference>